<gene>
    <name evidence="2" type="ORF">IF1G_07018</name>
</gene>
<evidence type="ECO:0000256" key="1">
    <source>
        <dbReference type="SAM" id="Phobius"/>
    </source>
</evidence>
<sequence>MGLSDRPSTVAPHLLRPLHNPLLNGQPNPPHLWPKLGVLASSDVRHSPTTTTGVRLPLAPVASTRNCRIPLCMLVLASKNTTLLRAIPQRRAPLFPFAPGCTVCPPRNPNRRCLRRTGTLGLRQSLGECLLCVAGVRCKPLALAPFWLLADSFGVHFIGLHQPPPSSASITMTAIALMMALLYSSFLMLKCENRITDTNAYRRIFFT</sequence>
<dbReference type="Proteomes" id="UP000315783">
    <property type="component" value="Unassembled WGS sequence"/>
</dbReference>
<feature type="transmembrane region" description="Helical" evidence="1">
    <location>
        <begin position="168"/>
        <end position="189"/>
    </location>
</feature>
<evidence type="ECO:0000313" key="3">
    <source>
        <dbReference type="Proteomes" id="UP000315783"/>
    </source>
</evidence>
<evidence type="ECO:0000313" key="2">
    <source>
        <dbReference type="EMBL" id="TQV94139.1"/>
    </source>
</evidence>
<keyword evidence="3" id="KW-1185">Reference proteome</keyword>
<dbReference type="EMBL" id="SPUK01000010">
    <property type="protein sequence ID" value="TQV94139.1"/>
    <property type="molecule type" value="Genomic_DNA"/>
</dbReference>
<keyword evidence="1" id="KW-0812">Transmembrane</keyword>
<proteinExistence type="predicted"/>
<comment type="caution">
    <text evidence="2">The sequence shown here is derived from an EMBL/GenBank/DDBJ whole genome shotgun (WGS) entry which is preliminary data.</text>
</comment>
<accession>A0A545UXE4</accession>
<keyword evidence="1" id="KW-1133">Transmembrane helix</keyword>
<dbReference type="AlphaFoldDB" id="A0A545UXE4"/>
<name>A0A545UXE4_9HYPO</name>
<organism evidence="2 3">
    <name type="scientific">Cordyceps javanica</name>
    <dbReference type="NCBI Taxonomy" id="43265"/>
    <lineage>
        <taxon>Eukaryota</taxon>
        <taxon>Fungi</taxon>
        <taxon>Dikarya</taxon>
        <taxon>Ascomycota</taxon>
        <taxon>Pezizomycotina</taxon>
        <taxon>Sordariomycetes</taxon>
        <taxon>Hypocreomycetidae</taxon>
        <taxon>Hypocreales</taxon>
        <taxon>Cordycipitaceae</taxon>
        <taxon>Cordyceps</taxon>
    </lineage>
</organism>
<reference evidence="2 3" key="1">
    <citation type="journal article" date="2019" name="Appl. Microbiol. Biotechnol.">
        <title>Genome sequence of Isaria javanica and comparative genome analysis insights into family S53 peptidase evolution in fungal entomopathogens.</title>
        <authorList>
            <person name="Lin R."/>
            <person name="Zhang X."/>
            <person name="Xin B."/>
            <person name="Zou M."/>
            <person name="Gao Y."/>
            <person name="Qin F."/>
            <person name="Hu Q."/>
            <person name="Xie B."/>
            <person name="Cheng X."/>
        </authorList>
    </citation>
    <scope>NUCLEOTIDE SEQUENCE [LARGE SCALE GENOMIC DNA]</scope>
    <source>
        <strain evidence="2 3">IJ1G</strain>
    </source>
</reference>
<protein>
    <submittedName>
        <fullName evidence="2">Uncharacterized protein</fullName>
    </submittedName>
</protein>
<keyword evidence="1" id="KW-0472">Membrane</keyword>